<proteinExistence type="predicted"/>
<evidence type="ECO:0000313" key="2">
    <source>
        <dbReference type="Proteomes" id="UP000824469"/>
    </source>
</evidence>
<dbReference type="EMBL" id="JAHRHJ020000001">
    <property type="protein sequence ID" value="KAH9330516.1"/>
    <property type="molecule type" value="Genomic_DNA"/>
</dbReference>
<evidence type="ECO:0000313" key="1">
    <source>
        <dbReference type="EMBL" id="KAH9330516.1"/>
    </source>
</evidence>
<accession>A0AA38LNP4</accession>
<gene>
    <name evidence="1" type="ORF">KI387_002624</name>
</gene>
<keyword evidence="2" id="KW-1185">Reference proteome</keyword>
<dbReference type="Proteomes" id="UP000824469">
    <property type="component" value="Unassembled WGS sequence"/>
</dbReference>
<comment type="caution">
    <text evidence="1">The sequence shown here is derived from an EMBL/GenBank/DDBJ whole genome shotgun (WGS) entry which is preliminary data.</text>
</comment>
<feature type="non-terminal residue" evidence="1">
    <location>
        <position position="61"/>
    </location>
</feature>
<sequence length="61" mass="7087">MGLSLEGIRFFNKKIDKNTKVRKFIEASEELQFVTMGIKVNSIPTSFDELSKMMVRFITLE</sequence>
<name>A0AA38LNP4_TAXCH</name>
<reference evidence="1 2" key="1">
    <citation type="journal article" date="2021" name="Nat. Plants">
        <title>The Taxus genome provides insights into paclitaxel biosynthesis.</title>
        <authorList>
            <person name="Xiong X."/>
            <person name="Gou J."/>
            <person name="Liao Q."/>
            <person name="Li Y."/>
            <person name="Zhou Q."/>
            <person name="Bi G."/>
            <person name="Li C."/>
            <person name="Du R."/>
            <person name="Wang X."/>
            <person name="Sun T."/>
            <person name="Guo L."/>
            <person name="Liang H."/>
            <person name="Lu P."/>
            <person name="Wu Y."/>
            <person name="Zhang Z."/>
            <person name="Ro D.K."/>
            <person name="Shang Y."/>
            <person name="Huang S."/>
            <person name="Yan J."/>
        </authorList>
    </citation>
    <scope>NUCLEOTIDE SEQUENCE [LARGE SCALE GENOMIC DNA]</scope>
    <source>
        <strain evidence="1">Ta-2019</strain>
    </source>
</reference>
<protein>
    <submittedName>
        <fullName evidence="1">Uncharacterized protein</fullName>
    </submittedName>
</protein>
<dbReference type="AlphaFoldDB" id="A0AA38LNP4"/>
<organism evidence="1 2">
    <name type="scientific">Taxus chinensis</name>
    <name type="common">Chinese yew</name>
    <name type="synonym">Taxus wallichiana var. chinensis</name>
    <dbReference type="NCBI Taxonomy" id="29808"/>
    <lineage>
        <taxon>Eukaryota</taxon>
        <taxon>Viridiplantae</taxon>
        <taxon>Streptophyta</taxon>
        <taxon>Embryophyta</taxon>
        <taxon>Tracheophyta</taxon>
        <taxon>Spermatophyta</taxon>
        <taxon>Pinopsida</taxon>
        <taxon>Pinidae</taxon>
        <taxon>Conifers II</taxon>
        <taxon>Cupressales</taxon>
        <taxon>Taxaceae</taxon>
        <taxon>Taxus</taxon>
    </lineage>
</organism>